<proteinExistence type="predicted"/>
<accession>A0AAD2GAI4</accession>
<reference evidence="2" key="1">
    <citation type="submission" date="2023-08" db="EMBL/GenBank/DDBJ databases">
        <authorList>
            <person name="Audoor S."/>
            <person name="Bilcke G."/>
        </authorList>
    </citation>
    <scope>NUCLEOTIDE SEQUENCE</scope>
</reference>
<evidence type="ECO:0000313" key="2">
    <source>
        <dbReference type="EMBL" id="CAJ1967564.1"/>
    </source>
</evidence>
<dbReference type="AlphaFoldDB" id="A0AAD2GAI4"/>
<dbReference type="InterPro" id="IPR032675">
    <property type="entry name" value="LRR_dom_sf"/>
</dbReference>
<feature type="region of interest" description="Disordered" evidence="1">
    <location>
        <begin position="276"/>
        <end position="295"/>
    </location>
</feature>
<protein>
    <submittedName>
        <fullName evidence="2">Uncharacterized protein</fullName>
    </submittedName>
</protein>
<evidence type="ECO:0000313" key="3">
    <source>
        <dbReference type="Proteomes" id="UP001295423"/>
    </source>
</evidence>
<dbReference type="Gene3D" id="3.80.10.10">
    <property type="entry name" value="Ribonuclease Inhibitor"/>
    <property type="match status" value="1"/>
</dbReference>
<dbReference type="PANTHER" id="PTHR45661:SF3">
    <property type="entry name" value="IG-LIKE DOMAIN-CONTAINING PROTEIN"/>
    <property type="match status" value="1"/>
</dbReference>
<dbReference type="InterPro" id="IPR053139">
    <property type="entry name" value="Surface_bspA-like"/>
</dbReference>
<organism evidence="2 3">
    <name type="scientific">Cylindrotheca closterium</name>
    <dbReference type="NCBI Taxonomy" id="2856"/>
    <lineage>
        <taxon>Eukaryota</taxon>
        <taxon>Sar</taxon>
        <taxon>Stramenopiles</taxon>
        <taxon>Ochrophyta</taxon>
        <taxon>Bacillariophyta</taxon>
        <taxon>Bacillariophyceae</taxon>
        <taxon>Bacillariophycidae</taxon>
        <taxon>Bacillariales</taxon>
        <taxon>Bacillariaceae</taxon>
        <taxon>Cylindrotheca</taxon>
    </lineage>
</organism>
<dbReference type="PANTHER" id="PTHR45661">
    <property type="entry name" value="SURFACE ANTIGEN"/>
    <property type="match status" value="1"/>
</dbReference>
<dbReference type="Pfam" id="PF13306">
    <property type="entry name" value="LRR_5"/>
    <property type="match status" value="1"/>
</dbReference>
<dbReference type="EMBL" id="CAKOGP040002336">
    <property type="protein sequence ID" value="CAJ1967564.1"/>
    <property type="molecule type" value="Genomic_DNA"/>
</dbReference>
<keyword evidence="3" id="KW-1185">Reference proteome</keyword>
<name>A0AAD2GAI4_9STRA</name>
<gene>
    <name evidence="2" type="ORF">CYCCA115_LOCUS22830</name>
</gene>
<sequence>MNNNNNNGIPHPVLVVYTGQEITTIPRTVTHLVVASNVNTIEAFAFCQCHNLVSVEFYEGLEVISEFAFGYCTSLQKIKLPNSMRVVGRNVFTRCTQLQTVELNEGLLMLRDGVFSFCLGLKRLRIPSTVVEMERELLFSCSSLETLELPPKNTLRSIEAQALCGCTMLKSLALPSSSSSSSSSLSSDEQQVGNNTTGTALGDRIFVDCPELEELVLEALGGQENSAATADNNDGSSDMLVSAFQQRFHKLPIHELCYYQSYRPVFETIGRVQTHLLDTTSPPPDDGDNNRSFRSDDEELVCNQCPVDLFQMNPFHILALSTKPNYHLLNTLQRVYPLSAQFEKDVHGNTPIEYLVDNFISSNELSSSSSSGVVQSMMQSTMLDRLQHLPLFHRRHSHYQEMVEHIEILLYSRGHNTTQQLQQQRQSWRYIVRELYSKLSRMERHEALSLLELSVWTAKVKLVHQSFHLEQLALLRHTQAIHLNEGGGDGHAMLEDDDEEEGNRFKRARIGSIQDPILDRQACRVNCGADIILGNVISFLPPLFGE</sequence>
<evidence type="ECO:0000256" key="1">
    <source>
        <dbReference type="SAM" id="MobiDB-lite"/>
    </source>
</evidence>
<dbReference type="InterPro" id="IPR026906">
    <property type="entry name" value="LRR_5"/>
</dbReference>
<dbReference type="SUPFAM" id="SSF52058">
    <property type="entry name" value="L domain-like"/>
    <property type="match status" value="1"/>
</dbReference>
<dbReference type="Proteomes" id="UP001295423">
    <property type="component" value="Unassembled WGS sequence"/>
</dbReference>
<comment type="caution">
    <text evidence="2">The sequence shown here is derived from an EMBL/GenBank/DDBJ whole genome shotgun (WGS) entry which is preliminary data.</text>
</comment>